<dbReference type="InterPro" id="IPR036855">
    <property type="entry name" value="Znf_CCCH_sf"/>
</dbReference>
<accession>A0A0D2E2G4</accession>
<evidence type="ECO:0000256" key="6">
    <source>
        <dbReference type="ARBA" id="ARBA00022786"/>
    </source>
</evidence>
<dbReference type="VEuPathDB" id="FungiDB:Z517_03516"/>
<dbReference type="Pfam" id="PF01485">
    <property type="entry name" value="IBR"/>
    <property type="match status" value="1"/>
</dbReference>
<dbReference type="SUPFAM" id="SSF57850">
    <property type="entry name" value="RING/U-box"/>
    <property type="match status" value="3"/>
</dbReference>
<dbReference type="OrthoDB" id="9977870at2759"/>
<evidence type="ECO:0000256" key="1">
    <source>
        <dbReference type="ARBA" id="ARBA00004906"/>
    </source>
</evidence>
<evidence type="ECO:0000256" key="8">
    <source>
        <dbReference type="PROSITE-ProRule" id="PRU00723"/>
    </source>
</evidence>
<dbReference type="SMART" id="SM00647">
    <property type="entry name" value="IBR"/>
    <property type="match status" value="2"/>
</dbReference>
<dbReference type="InterPro" id="IPR000571">
    <property type="entry name" value="Znf_CCCH"/>
</dbReference>
<feature type="domain" description="RING-type" evidence="10">
    <location>
        <begin position="507"/>
        <end position="714"/>
    </location>
</feature>
<dbReference type="GO" id="GO:0043130">
    <property type="term" value="F:ubiquitin binding"/>
    <property type="evidence" value="ECO:0007669"/>
    <property type="project" value="TreeGrafter"/>
</dbReference>
<feature type="zinc finger region" description="C3H1-type" evidence="8">
    <location>
        <begin position="39"/>
        <end position="66"/>
    </location>
</feature>
<dbReference type="AlphaFoldDB" id="A0A0D2E2G4"/>
<dbReference type="Pfam" id="PF22191">
    <property type="entry name" value="IBR_1"/>
    <property type="match status" value="1"/>
</dbReference>
<name>A0A0D2E2G4_9EURO</name>
<keyword evidence="7 8" id="KW-0862">Zinc</keyword>
<dbReference type="EMBL" id="KN846970">
    <property type="protein sequence ID" value="KIW84266.1"/>
    <property type="molecule type" value="Genomic_DNA"/>
</dbReference>
<proteinExistence type="predicted"/>
<dbReference type="STRING" id="1442368.A0A0D2E2G4"/>
<comment type="pathway">
    <text evidence="1">Protein modification; protein ubiquitination.</text>
</comment>
<dbReference type="SMART" id="SM00356">
    <property type="entry name" value="ZnF_C3H1"/>
    <property type="match status" value="2"/>
</dbReference>
<dbReference type="GeneID" id="25303006"/>
<evidence type="ECO:0000256" key="3">
    <source>
        <dbReference type="ARBA" id="ARBA00022723"/>
    </source>
</evidence>
<evidence type="ECO:0000313" key="12">
    <source>
        <dbReference type="Proteomes" id="UP000053029"/>
    </source>
</evidence>
<dbReference type="GO" id="GO:0008270">
    <property type="term" value="F:zinc ion binding"/>
    <property type="evidence" value="ECO:0007669"/>
    <property type="project" value="UniProtKB-KW"/>
</dbReference>
<evidence type="ECO:0000259" key="9">
    <source>
        <dbReference type="PROSITE" id="PS50103"/>
    </source>
</evidence>
<evidence type="ECO:0008006" key="13">
    <source>
        <dbReference type="Google" id="ProtNLM"/>
    </source>
</evidence>
<gene>
    <name evidence="11" type="ORF">Z517_03516</name>
</gene>
<keyword evidence="3 8" id="KW-0479">Metal-binding</keyword>
<feature type="zinc finger region" description="C3H1-type" evidence="8">
    <location>
        <begin position="1"/>
        <end position="25"/>
    </location>
</feature>
<dbReference type="Gene3D" id="1.20.120.1750">
    <property type="match status" value="1"/>
</dbReference>
<dbReference type="GO" id="GO:0004842">
    <property type="term" value="F:ubiquitin-protein transferase activity"/>
    <property type="evidence" value="ECO:0007669"/>
    <property type="project" value="TreeGrafter"/>
</dbReference>
<dbReference type="Pfam" id="PF00642">
    <property type="entry name" value="zf-CCCH"/>
    <property type="match status" value="2"/>
</dbReference>
<dbReference type="CDD" id="cd20335">
    <property type="entry name" value="BRcat_RBR"/>
    <property type="match status" value="1"/>
</dbReference>
<dbReference type="PROSITE" id="PS51873">
    <property type="entry name" value="TRIAD"/>
    <property type="match status" value="1"/>
</dbReference>
<dbReference type="RefSeq" id="XP_013288074.1">
    <property type="nucleotide sequence ID" value="XM_013432620.1"/>
</dbReference>
<dbReference type="InterPro" id="IPR051628">
    <property type="entry name" value="LUBAC_E3_Ligases"/>
</dbReference>
<keyword evidence="5 8" id="KW-0863">Zinc-finger</keyword>
<dbReference type="GO" id="GO:0043161">
    <property type="term" value="P:proteasome-mediated ubiquitin-dependent protein catabolic process"/>
    <property type="evidence" value="ECO:0007669"/>
    <property type="project" value="TreeGrafter"/>
</dbReference>
<dbReference type="InterPro" id="IPR044066">
    <property type="entry name" value="TRIAD_supradom"/>
</dbReference>
<reference evidence="11 12" key="1">
    <citation type="submission" date="2015-01" db="EMBL/GenBank/DDBJ databases">
        <title>The Genome Sequence of Fonsecaea pedrosoi CBS 271.37.</title>
        <authorList>
            <consortium name="The Broad Institute Genomics Platform"/>
            <person name="Cuomo C."/>
            <person name="de Hoog S."/>
            <person name="Gorbushina A."/>
            <person name="Stielow B."/>
            <person name="Teixiera M."/>
            <person name="Abouelleil A."/>
            <person name="Chapman S.B."/>
            <person name="Priest M."/>
            <person name="Young S.K."/>
            <person name="Wortman J."/>
            <person name="Nusbaum C."/>
            <person name="Birren B."/>
        </authorList>
    </citation>
    <scope>NUCLEOTIDE SEQUENCE [LARGE SCALE GENOMIC DNA]</scope>
    <source>
        <strain evidence="11 12">CBS 271.37</strain>
    </source>
</reference>
<feature type="domain" description="C3H1-type" evidence="9">
    <location>
        <begin position="39"/>
        <end position="66"/>
    </location>
</feature>
<evidence type="ECO:0000256" key="5">
    <source>
        <dbReference type="ARBA" id="ARBA00022771"/>
    </source>
</evidence>
<dbReference type="InterPro" id="IPR002867">
    <property type="entry name" value="IBR_dom"/>
</dbReference>
<organism evidence="11 12">
    <name type="scientific">Fonsecaea pedrosoi CBS 271.37</name>
    <dbReference type="NCBI Taxonomy" id="1442368"/>
    <lineage>
        <taxon>Eukaryota</taxon>
        <taxon>Fungi</taxon>
        <taxon>Dikarya</taxon>
        <taxon>Ascomycota</taxon>
        <taxon>Pezizomycotina</taxon>
        <taxon>Eurotiomycetes</taxon>
        <taxon>Chaetothyriomycetidae</taxon>
        <taxon>Chaetothyriales</taxon>
        <taxon>Herpotrichiellaceae</taxon>
        <taxon>Fonsecaea</taxon>
    </lineage>
</organism>
<dbReference type="GO" id="GO:0000151">
    <property type="term" value="C:ubiquitin ligase complex"/>
    <property type="evidence" value="ECO:0007669"/>
    <property type="project" value="TreeGrafter"/>
</dbReference>
<keyword evidence="12" id="KW-1185">Reference proteome</keyword>
<dbReference type="SUPFAM" id="SSF90229">
    <property type="entry name" value="CCCH zinc finger"/>
    <property type="match status" value="2"/>
</dbReference>
<dbReference type="PANTHER" id="PTHR22770">
    <property type="entry name" value="UBIQUITIN CONJUGATING ENZYME 7 INTERACTING PROTEIN-RELATED"/>
    <property type="match status" value="1"/>
</dbReference>
<keyword evidence="4" id="KW-0677">Repeat</keyword>
<dbReference type="Gene3D" id="4.10.1000.10">
    <property type="entry name" value="Zinc finger, CCCH-type"/>
    <property type="match status" value="1"/>
</dbReference>
<sequence length="745" mass="83043">MAPCRFFARGNCARGTDCRFDHAQPLPPRRASAGADSPTPPKPVCRFYARGACRNGSDCRYPHPANSDNSLSQVAAGTPTYGLSLANGISQIERSFKGARIRIGEGTQILDVKFPSDDTGVRGHPPTTKVQVSTVLCSWYNPSRIVWLHYRSSRWATNASKRFERKLQGRQITSKIQPPSKRNGRPKSIWSVQLNNVSVETTKKDLQEHLRGVEPDDIVFGKPTSQKTQQEAVDWVEGHLIETGRKLRSFNIEPTASGSRMKAFACFESPSDARDVVALAQTNVPDLGSRLFVETVAAVAIPVLRDLHSVLKDKLEELQSNNKGQVSISAHVHREVKLVMLRIYGPKPQDVARVKSKLGEMLTGTVVLDDGGSALWHDFFAKDEALSCFKSISQDGKIFIYRDLRKQQLQLYGLESLFEEARRTIVLLLNSHSSIHLITLEGGLFRAALSGGFRRLVRKFGRNNAIMDIQRKPPAIIFQGSPRETELARSLLFDRTSKDAEVHQADDDGECPCCFSTVEDPVKIHCGHTYCRGCFEGLCEEVKHHKVPIVCFGNSSHCGQVVSLKELKEILRHDKFEAVLEASIGAHIRSQPDKMQYCPTPDCPTIYKVSDEASVFTCVNCLTSICAKCRKLSHDGLTCQQARDESTASRETERFKKQNNIKDCPACGTAMYKEGGCNHMVCQGCGTHLCWLCLERFTVELECYRHLHDVHGTIGNLDPAELQRAELERADLDPGLVQQILGQWL</sequence>
<dbReference type="GO" id="GO:0097039">
    <property type="term" value="P:protein linear polyubiquitination"/>
    <property type="evidence" value="ECO:0007669"/>
    <property type="project" value="TreeGrafter"/>
</dbReference>
<dbReference type="Proteomes" id="UP000053029">
    <property type="component" value="Unassembled WGS sequence"/>
</dbReference>
<feature type="domain" description="C3H1-type" evidence="9">
    <location>
        <begin position="1"/>
        <end position="25"/>
    </location>
</feature>
<evidence type="ECO:0000256" key="4">
    <source>
        <dbReference type="ARBA" id="ARBA00022737"/>
    </source>
</evidence>
<evidence type="ECO:0000259" key="10">
    <source>
        <dbReference type="PROSITE" id="PS51873"/>
    </source>
</evidence>
<evidence type="ECO:0000313" key="11">
    <source>
        <dbReference type="EMBL" id="KIW84266.1"/>
    </source>
</evidence>
<keyword evidence="2" id="KW-0808">Transferase</keyword>
<evidence type="ECO:0000256" key="2">
    <source>
        <dbReference type="ARBA" id="ARBA00022679"/>
    </source>
</evidence>
<evidence type="ECO:0000256" key="7">
    <source>
        <dbReference type="ARBA" id="ARBA00022833"/>
    </source>
</evidence>
<protein>
    <recommendedName>
        <fullName evidence="13">RING-type E3 ubiquitin transferase</fullName>
    </recommendedName>
</protein>
<dbReference type="HOGENOM" id="CLU_004235_1_1_1"/>
<keyword evidence="6" id="KW-0833">Ubl conjugation pathway</keyword>
<dbReference type="InterPro" id="IPR013083">
    <property type="entry name" value="Znf_RING/FYVE/PHD"/>
</dbReference>
<dbReference type="Gene3D" id="3.30.40.10">
    <property type="entry name" value="Zinc/RING finger domain, C3HC4 (zinc finger)"/>
    <property type="match status" value="1"/>
</dbReference>
<dbReference type="PROSITE" id="PS50103">
    <property type="entry name" value="ZF_C3H1"/>
    <property type="match status" value="2"/>
</dbReference>
<dbReference type="PANTHER" id="PTHR22770:SF13">
    <property type="entry name" value="RING-TYPE DOMAIN-CONTAINING PROTEIN"/>
    <property type="match status" value="1"/>
</dbReference>